<evidence type="ECO:0000313" key="2">
    <source>
        <dbReference type="Proteomes" id="UP000181980"/>
    </source>
</evidence>
<accession>A0A1H5PNM4</accession>
<keyword evidence="2" id="KW-1185">Reference proteome</keyword>
<evidence type="ECO:0000313" key="1">
    <source>
        <dbReference type="EMBL" id="SEF14731.1"/>
    </source>
</evidence>
<dbReference type="Proteomes" id="UP000181980">
    <property type="component" value="Unassembled WGS sequence"/>
</dbReference>
<dbReference type="RefSeq" id="WP_069109392.1">
    <property type="nucleotide sequence ID" value="NZ_FNUC01000004.1"/>
</dbReference>
<gene>
    <name evidence="1" type="ORF">SAMN04488561_4715</name>
</gene>
<organism evidence="1 2">
    <name type="scientific">Jiangella alba</name>
    <dbReference type="NCBI Taxonomy" id="561176"/>
    <lineage>
        <taxon>Bacteria</taxon>
        <taxon>Bacillati</taxon>
        <taxon>Actinomycetota</taxon>
        <taxon>Actinomycetes</taxon>
        <taxon>Jiangellales</taxon>
        <taxon>Jiangellaceae</taxon>
        <taxon>Jiangella</taxon>
    </lineage>
</organism>
<proteinExistence type="predicted"/>
<reference evidence="2" key="1">
    <citation type="submission" date="2016-10" db="EMBL/GenBank/DDBJ databases">
        <authorList>
            <person name="Varghese N."/>
            <person name="Submissions S."/>
        </authorList>
    </citation>
    <scope>NUCLEOTIDE SEQUENCE [LARGE SCALE GENOMIC DNA]</scope>
    <source>
        <strain evidence="2">DSM 45237</strain>
    </source>
</reference>
<protein>
    <submittedName>
        <fullName evidence="1">Uncharacterized protein</fullName>
    </submittedName>
</protein>
<sequence>MSQAPGQLRYRGRCVDCAWIGRQFVRYTTADAAARDHAGAHQHTTFVADQYEMRIVGSTIRPTRTRLA</sequence>
<name>A0A1H5PNM4_9ACTN</name>
<dbReference type="EMBL" id="FNUC01000004">
    <property type="protein sequence ID" value="SEF14731.1"/>
    <property type="molecule type" value="Genomic_DNA"/>
</dbReference>
<dbReference type="AlphaFoldDB" id="A0A1H5PNM4"/>